<dbReference type="GO" id="GO:0016787">
    <property type="term" value="F:hydrolase activity"/>
    <property type="evidence" value="ECO:0007669"/>
    <property type="project" value="UniProtKB-KW"/>
</dbReference>
<dbReference type="SUPFAM" id="SSF100950">
    <property type="entry name" value="NagB/RpiA/CoA transferase-like"/>
    <property type="match status" value="2"/>
</dbReference>
<comment type="caution">
    <text evidence="2">The sequence shown here is derived from an EMBL/GenBank/DDBJ whole genome shotgun (WGS) entry which is preliminary data.</text>
</comment>
<dbReference type="Gene3D" id="3.40.1080.20">
    <property type="entry name" value="Acetyl-CoA hydrolase/transferase C-terminal domain"/>
    <property type="match status" value="1"/>
</dbReference>
<dbReference type="AlphaFoldDB" id="A0A919VB46"/>
<dbReference type="Proteomes" id="UP000606172">
    <property type="component" value="Unassembled WGS sequence"/>
</dbReference>
<keyword evidence="2" id="KW-0378">Hydrolase</keyword>
<proteinExistence type="predicted"/>
<gene>
    <name evidence="2" type="ORF">Ssi02_72990</name>
</gene>
<dbReference type="PANTHER" id="PTHR21432">
    <property type="entry name" value="ACETYL-COA HYDROLASE-RELATED"/>
    <property type="match status" value="1"/>
</dbReference>
<dbReference type="RefSeq" id="WP_204032410.1">
    <property type="nucleotide sequence ID" value="NZ_BOOW01000054.1"/>
</dbReference>
<dbReference type="InterPro" id="IPR037171">
    <property type="entry name" value="NagB/RpiA_transferase-like"/>
</dbReference>
<evidence type="ECO:0000259" key="1">
    <source>
        <dbReference type="Pfam" id="PF13336"/>
    </source>
</evidence>
<evidence type="ECO:0000313" key="2">
    <source>
        <dbReference type="EMBL" id="GII97068.1"/>
    </source>
</evidence>
<dbReference type="Gene3D" id="3.40.1080.10">
    <property type="entry name" value="Glutaconate Coenzyme A-transferase"/>
    <property type="match status" value="1"/>
</dbReference>
<protein>
    <submittedName>
        <fullName evidence="2">Acetyl-CoA hydrolase</fullName>
    </submittedName>
</protein>
<dbReference type="InterPro" id="IPR026888">
    <property type="entry name" value="AcetylCoA_hyd_C"/>
</dbReference>
<dbReference type="GO" id="GO:0006083">
    <property type="term" value="P:acetate metabolic process"/>
    <property type="evidence" value="ECO:0007669"/>
    <property type="project" value="InterPro"/>
</dbReference>
<feature type="domain" description="Acetyl-CoA hydrolase/transferase C-terminal" evidence="1">
    <location>
        <begin position="271"/>
        <end position="423"/>
    </location>
</feature>
<sequence length="431" mass="45474">MTTHRTAPRAVALADLDFTRIVRPGDTVLWTQGVGEPLPLMERLLAQRHDIGRFSVLYGGAGFAEVVRPEHADVISFQTLGAVGSNRALTAAGVADILPCHLSDLPRLIAGGVLRVDVVIAQLSENDRGELSYGPAGGYVATTIPTARTVVAEINDQAPWTHSRHPVDARRIDIAVRTSRPLVEVKSRPASAIDEAIAANVVDLVPDGATVQLGIGSVPNAVTGLLTGRRDLGLHSGVIGDAVVDLIRSGAVTNAAKPVDRGVSVTGGLIGTGRLFDFAHGNDQVRVEPVTYTHDLDILRRLPRLTAINSALEVDLTGQVAAEVAGSAYVGTIGGQVDFARGAFASAGGRSIIALPSRTASSGRPRIVPRIASGVVTTARADADVIITEYGKAELRGRPIAERVRRMIAIAHPEDRESLDRQARDHVAGYR</sequence>
<organism evidence="2 3">
    <name type="scientific">Sinosporangium siamense</name>
    <dbReference type="NCBI Taxonomy" id="1367973"/>
    <lineage>
        <taxon>Bacteria</taxon>
        <taxon>Bacillati</taxon>
        <taxon>Actinomycetota</taxon>
        <taxon>Actinomycetes</taxon>
        <taxon>Streptosporangiales</taxon>
        <taxon>Streptosporangiaceae</taxon>
        <taxon>Sinosporangium</taxon>
    </lineage>
</organism>
<dbReference type="GO" id="GO:0008775">
    <property type="term" value="F:acetate CoA-transferase activity"/>
    <property type="evidence" value="ECO:0007669"/>
    <property type="project" value="InterPro"/>
</dbReference>
<evidence type="ECO:0000313" key="3">
    <source>
        <dbReference type="Proteomes" id="UP000606172"/>
    </source>
</evidence>
<reference evidence="2" key="1">
    <citation type="submission" date="2021-01" db="EMBL/GenBank/DDBJ databases">
        <title>Whole genome shotgun sequence of Sinosporangium siamense NBRC 109515.</title>
        <authorList>
            <person name="Komaki H."/>
            <person name="Tamura T."/>
        </authorList>
    </citation>
    <scope>NUCLEOTIDE SEQUENCE</scope>
    <source>
        <strain evidence="2">NBRC 109515</strain>
    </source>
</reference>
<dbReference type="InterPro" id="IPR038460">
    <property type="entry name" value="AcetylCoA_hyd_C_sf"/>
</dbReference>
<dbReference type="PANTHER" id="PTHR21432:SF20">
    <property type="entry name" value="ACETYL-COA HYDROLASE"/>
    <property type="match status" value="1"/>
</dbReference>
<dbReference type="EMBL" id="BOOW01000054">
    <property type="protein sequence ID" value="GII97068.1"/>
    <property type="molecule type" value="Genomic_DNA"/>
</dbReference>
<dbReference type="InterPro" id="IPR046433">
    <property type="entry name" value="ActCoA_hydro"/>
</dbReference>
<keyword evidence="3" id="KW-1185">Reference proteome</keyword>
<dbReference type="Gene3D" id="3.30.750.70">
    <property type="entry name" value="4-hydroxybutyrate coenzyme like domains"/>
    <property type="match status" value="1"/>
</dbReference>
<dbReference type="Pfam" id="PF13336">
    <property type="entry name" value="AcetylCoA_hyd_C"/>
    <property type="match status" value="1"/>
</dbReference>
<name>A0A919VB46_9ACTN</name>
<accession>A0A919VB46</accession>